<name>A0A1X1RPK6_MYCCE</name>
<gene>
    <name evidence="3" type="ORF">AWB95_14190</name>
    <name evidence="4" type="ORF">CQY23_08335</name>
</gene>
<dbReference type="OrthoDB" id="5488443at2"/>
<feature type="transmembrane region" description="Helical" evidence="2">
    <location>
        <begin position="39"/>
        <end position="59"/>
    </location>
</feature>
<feature type="transmembrane region" description="Helical" evidence="2">
    <location>
        <begin position="261"/>
        <end position="286"/>
    </location>
</feature>
<dbReference type="RefSeq" id="WP_062539216.1">
    <property type="nucleotide sequence ID" value="NZ_BBUN01000091.1"/>
</dbReference>
<accession>A0A1X1RPK6</accession>
<dbReference type="Proteomes" id="UP000230971">
    <property type="component" value="Unassembled WGS sequence"/>
</dbReference>
<evidence type="ECO:0000256" key="1">
    <source>
        <dbReference type="SAM" id="MobiDB-lite"/>
    </source>
</evidence>
<comment type="caution">
    <text evidence="3">The sequence shown here is derived from an EMBL/GenBank/DDBJ whole genome shotgun (WGS) entry which is preliminary data.</text>
</comment>
<feature type="transmembrane region" description="Helical" evidence="2">
    <location>
        <begin position="337"/>
        <end position="356"/>
    </location>
</feature>
<protein>
    <submittedName>
        <fullName evidence="3">Uncharacterized protein</fullName>
    </submittedName>
</protein>
<feature type="transmembrane region" description="Helical" evidence="2">
    <location>
        <begin position="149"/>
        <end position="167"/>
    </location>
</feature>
<feature type="transmembrane region" description="Helical" evidence="2">
    <location>
        <begin position="229"/>
        <end position="255"/>
    </location>
</feature>
<dbReference type="AlphaFoldDB" id="A0A1X1RPK6"/>
<reference evidence="4 6" key="2">
    <citation type="journal article" date="2017" name="Infect. Genet. Evol.">
        <title>The new phylogeny of the genus Mycobacterium: The old and the news.</title>
        <authorList>
            <person name="Tortoli E."/>
            <person name="Fedrizzi T."/>
            <person name="Meehan C.J."/>
            <person name="Trovato A."/>
            <person name="Grottola A."/>
            <person name="Giacobazzi E."/>
            <person name="Serpini G.F."/>
            <person name="Tagliazucchi S."/>
            <person name="Fabio A."/>
            <person name="Bettua C."/>
            <person name="Bertorelli R."/>
            <person name="Frascaro F."/>
            <person name="De Sanctis V."/>
            <person name="Pecorari M."/>
            <person name="Jousson O."/>
            <person name="Segata N."/>
            <person name="Cirillo D.M."/>
        </authorList>
    </citation>
    <scope>NUCLEOTIDE SEQUENCE [LARGE SCALE GENOMIC DNA]</scope>
    <source>
        <strain evidence="4 6">NCTC 12882</strain>
    </source>
</reference>
<keyword evidence="2" id="KW-1133">Transmembrane helix</keyword>
<keyword evidence="2" id="KW-0472">Membrane</keyword>
<evidence type="ECO:0000256" key="2">
    <source>
        <dbReference type="SAM" id="Phobius"/>
    </source>
</evidence>
<dbReference type="Proteomes" id="UP000193907">
    <property type="component" value="Unassembled WGS sequence"/>
</dbReference>
<evidence type="ECO:0000313" key="6">
    <source>
        <dbReference type="Proteomes" id="UP000230971"/>
    </source>
</evidence>
<evidence type="ECO:0000313" key="4">
    <source>
        <dbReference type="EMBL" id="PIB79565.1"/>
    </source>
</evidence>
<proteinExistence type="predicted"/>
<reference evidence="3 5" key="1">
    <citation type="submission" date="2016-01" db="EMBL/GenBank/DDBJ databases">
        <title>The new phylogeny of the genus Mycobacterium.</title>
        <authorList>
            <person name="Tarcisio F."/>
            <person name="Conor M."/>
            <person name="Antonella G."/>
            <person name="Elisabetta G."/>
            <person name="Giulia F.S."/>
            <person name="Sara T."/>
            <person name="Anna F."/>
            <person name="Clotilde B."/>
            <person name="Roberto B."/>
            <person name="Veronica D.S."/>
            <person name="Fabio R."/>
            <person name="Monica P."/>
            <person name="Olivier J."/>
            <person name="Enrico T."/>
            <person name="Nicola S."/>
        </authorList>
    </citation>
    <scope>NUCLEOTIDE SEQUENCE [LARGE SCALE GENOMIC DNA]</scope>
    <source>
        <strain evidence="3 5">DSM 44243</strain>
    </source>
</reference>
<feature type="region of interest" description="Disordered" evidence="1">
    <location>
        <begin position="367"/>
        <end position="399"/>
    </location>
</feature>
<keyword evidence="5" id="KW-1185">Reference proteome</keyword>
<feature type="transmembrane region" description="Helical" evidence="2">
    <location>
        <begin position="195"/>
        <end position="217"/>
    </location>
</feature>
<dbReference type="STRING" id="28045.AWB95_14190"/>
<dbReference type="EMBL" id="PDKV01000007">
    <property type="protein sequence ID" value="PIB79565.1"/>
    <property type="molecule type" value="Genomic_DNA"/>
</dbReference>
<evidence type="ECO:0000313" key="3">
    <source>
        <dbReference type="EMBL" id="ORV10956.1"/>
    </source>
</evidence>
<feature type="transmembrane region" description="Helical" evidence="2">
    <location>
        <begin position="118"/>
        <end position="137"/>
    </location>
</feature>
<feature type="transmembrane region" description="Helical" evidence="2">
    <location>
        <begin position="298"/>
        <end position="317"/>
    </location>
</feature>
<organism evidence="3 5">
    <name type="scientific">Mycobacterium celatum</name>
    <dbReference type="NCBI Taxonomy" id="28045"/>
    <lineage>
        <taxon>Bacteria</taxon>
        <taxon>Bacillati</taxon>
        <taxon>Actinomycetota</taxon>
        <taxon>Actinomycetes</taxon>
        <taxon>Mycobacteriales</taxon>
        <taxon>Mycobacteriaceae</taxon>
        <taxon>Mycobacterium</taxon>
    </lineage>
</organism>
<feature type="transmembrane region" description="Helical" evidence="2">
    <location>
        <begin position="71"/>
        <end position="90"/>
    </location>
</feature>
<evidence type="ECO:0000313" key="5">
    <source>
        <dbReference type="Proteomes" id="UP000193907"/>
    </source>
</evidence>
<dbReference type="EMBL" id="LQOM01000031">
    <property type="protein sequence ID" value="ORV10956.1"/>
    <property type="molecule type" value="Genomic_DNA"/>
</dbReference>
<keyword evidence="2" id="KW-0812">Transmembrane</keyword>
<sequence>MTVCNERFVELARLLDFTDCRDLNPMVYLNDPLHLKHPTMLVIELLFIGGAVLFLVDAVRRLRRHGDPTYLGVWCAAIVYLIAMELPIYFPEPFHLDSIYRVIFIHNEFTIGFLYHRMPLYIVALYITMLYLAYAIIDRAGIFDRRHCAVIGAVAVGFTHHVFYEIFDHFGPQYRWWLWDYDLSLSHLTLKSVPLYSMMWCLLGPFAFTLVVRLLLVRKLTRGWSPASLAGWVALSGVLTTVVLAVLNTPVLVAIAASRGAAATAVLVGLFAIIVAFGAVTVWALLTTLAITPRHRGAEFWYACVYLVTFAALWAYALPEYLAAEHGVTARGTPIGSLPYALGCYAVAAVLLALVYRRTTPANVVQPPPPSHFTSSGVLSGRSPRQLGWRSRPSDVHSL</sequence>